<dbReference type="PANTHER" id="PTHR34512">
    <property type="entry name" value="CELL SURFACE PROTEIN"/>
    <property type="match status" value="1"/>
</dbReference>
<dbReference type="PANTHER" id="PTHR34512:SF30">
    <property type="entry name" value="OUTER MEMBRANE PROTEIN ASSEMBLY FACTOR BAMB"/>
    <property type="match status" value="1"/>
</dbReference>
<dbReference type="SUPFAM" id="SSF50998">
    <property type="entry name" value="Quinoprotein alcohol dehydrogenase-like"/>
    <property type="match status" value="1"/>
</dbReference>
<name>A0ABU8U5N0_9ACTN</name>
<dbReference type="Gene3D" id="2.130.10.10">
    <property type="entry name" value="YVTN repeat-like/Quinoprotein amine dehydrogenase"/>
    <property type="match status" value="1"/>
</dbReference>
<sequence length="389" mass="40321">MGGSVLAVGGGAAWWIGRGNRLGPFGIPPAVQTPQARVLDPKKGDYVLGATPEPLWSVASAVADDSPAPLPVRDVVIVGAPKGGIAAHSVVDGALRWSAPVTVAANRYLSLSDRLVAATDRNGTLVTFVASTGEPKWTSPAEAASLLAADDEAVYLITKDGRVRSIGRSDAKIRWTVGVDANLGSKAASRGLAAHGRLVIAAADGSVVALDTTDGRKAWDRREQSVDGRAMLAVSERSLCITGKNLSVLDIIDGKDLWSAENPKPPNGGAVFWAHRPSTATTCTRLFCDSPSAMTSGTAREPTGPSKVSSNATRPARSSCRGTASGRSPSTRPREASTSSTSRPRTGRRGCSPSSRIPTATGSRPTRTVCSSWTARHSAPCPCSEPLSP</sequence>
<evidence type="ECO:0000256" key="1">
    <source>
        <dbReference type="SAM" id="MobiDB-lite"/>
    </source>
</evidence>
<keyword evidence="4" id="KW-1185">Reference proteome</keyword>
<feature type="region of interest" description="Disordered" evidence="1">
    <location>
        <begin position="293"/>
        <end position="368"/>
    </location>
</feature>
<reference evidence="3 4" key="1">
    <citation type="submission" date="2024-03" db="EMBL/GenBank/DDBJ databases">
        <title>Novel Streptomyces species of biotechnological and ecological value are a feature of Machair soil.</title>
        <authorList>
            <person name="Prole J.R."/>
            <person name="Goodfellow M."/>
            <person name="Allenby N."/>
            <person name="Ward A.C."/>
        </authorList>
    </citation>
    <scope>NUCLEOTIDE SEQUENCE [LARGE SCALE GENOMIC DNA]</scope>
    <source>
        <strain evidence="3 4">MS1.HAVA.3</strain>
    </source>
</reference>
<dbReference type="SMART" id="SM00564">
    <property type="entry name" value="PQQ"/>
    <property type="match status" value="4"/>
</dbReference>
<accession>A0ABU8U5N0</accession>
<feature type="domain" description="Pyrrolo-quinoline quinone repeat" evidence="2">
    <location>
        <begin position="122"/>
        <end position="270"/>
    </location>
</feature>
<evidence type="ECO:0000313" key="3">
    <source>
        <dbReference type="EMBL" id="MEJ8643201.1"/>
    </source>
</evidence>
<dbReference type="InterPro" id="IPR015943">
    <property type="entry name" value="WD40/YVTN_repeat-like_dom_sf"/>
</dbReference>
<evidence type="ECO:0000313" key="4">
    <source>
        <dbReference type="Proteomes" id="UP001382904"/>
    </source>
</evidence>
<evidence type="ECO:0000259" key="2">
    <source>
        <dbReference type="Pfam" id="PF13360"/>
    </source>
</evidence>
<feature type="compositionally biased region" description="Polar residues" evidence="1">
    <location>
        <begin position="357"/>
        <end position="368"/>
    </location>
</feature>
<organism evidence="3 4">
    <name type="scientific">Streptomyces caledonius</name>
    <dbReference type="NCBI Taxonomy" id="3134107"/>
    <lineage>
        <taxon>Bacteria</taxon>
        <taxon>Bacillati</taxon>
        <taxon>Actinomycetota</taxon>
        <taxon>Actinomycetes</taxon>
        <taxon>Kitasatosporales</taxon>
        <taxon>Streptomycetaceae</taxon>
        <taxon>Streptomyces</taxon>
    </lineage>
</organism>
<feature type="compositionally biased region" description="Low complexity" evidence="1">
    <location>
        <begin position="327"/>
        <end position="356"/>
    </location>
</feature>
<dbReference type="InterPro" id="IPR011047">
    <property type="entry name" value="Quinoprotein_ADH-like_sf"/>
</dbReference>
<dbReference type="Proteomes" id="UP001382904">
    <property type="component" value="Unassembled WGS sequence"/>
</dbReference>
<proteinExistence type="predicted"/>
<gene>
    <name evidence="3" type="ORF">WKI68_21010</name>
</gene>
<dbReference type="EMBL" id="JBBKAM010000002">
    <property type="protein sequence ID" value="MEJ8643201.1"/>
    <property type="molecule type" value="Genomic_DNA"/>
</dbReference>
<dbReference type="InterPro" id="IPR018391">
    <property type="entry name" value="PQQ_b-propeller_rpt"/>
</dbReference>
<comment type="caution">
    <text evidence="3">The sequence shown here is derived from an EMBL/GenBank/DDBJ whole genome shotgun (WGS) entry which is preliminary data.</text>
</comment>
<dbReference type="InterPro" id="IPR002372">
    <property type="entry name" value="PQQ_rpt_dom"/>
</dbReference>
<dbReference type="Pfam" id="PF13360">
    <property type="entry name" value="PQQ_2"/>
    <property type="match status" value="1"/>
</dbReference>
<protein>
    <submittedName>
        <fullName evidence="3">PQQ-binding-like beta-propeller repeat protein</fullName>
    </submittedName>
</protein>